<name>A0A0E9V3M6_ANGAN</name>
<reference evidence="1" key="1">
    <citation type="submission" date="2014-11" db="EMBL/GenBank/DDBJ databases">
        <authorList>
            <person name="Amaro Gonzalez C."/>
        </authorList>
    </citation>
    <scope>NUCLEOTIDE SEQUENCE</scope>
</reference>
<dbReference type="EMBL" id="GBXM01036532">
    <property type="protein sequence ID" value="JAH72045.1"/>
    <property type="molecule type" value="Transcribed_RNA"/>
</dbReference>
<accession>A0A0E9V3M6</accession>
<dbReference type="AlphaFoldDB" id="A0A0E9V3M6"/>
<organism evidence="1">
    <name type="scientific">Anguilla anguilla</name>
    <name type="common">European freshwater eel</name>
    <name type="synonym">Muraena anguilla</name>
    <dbReference type="NCBI Taxonomy" id="7936"/>
    <lineage>
        <taxon>Eukaryota</taxon>
        <taxon>Metazoa</taxon>
        <taxon>Chordata</taxon>
        <taxon>Craniata</taxon>
        <taxon>Vertebrata</taxon>
        <taxon>Euteleostomi</taxon>
        <taxon>Actinopterygii</taxon>
        <taxon>Neopterygii</taxon>
        <taxon>Teleostei</taxon>
        <taxon>Anguilliformes</taxon>
        <taxon>Anguillidae</taxon>
        <taxon>Anguilla</taxon>
    </lineage>
</organism>
<protein>
    <submittedName>
        <fullName evidence="1">Uncharacterized protein</fullName>
    </submittedName>
</protein>
<evidence type="ECO:0000313" key="1">
    <source>
        <dbReference type="EMBL" id="JAH72045.1"/>
    </source>
</evidence>
<proteinExistence type="predicted"/>
<sequence length="33" mass="3949">MVHIRALTLLITCRVRVVRPWSNYKTSRNLHIT</sequence>
<reference evidence="1" key="2">
    <citation type="journal article" date="2015" name="Fish Shellfish Immunol.">
        <title>Early steps in the European eel (Anguilla anguilla)-Vibrio vulnificus interaction in the gills: Role of the RtxA13 toxin.</title>
        <authorList>
            <person name="Callol A."/>
            <person name="Pajuelo D."/>
            <person name="Ebbesson L."/>
            <person name="Teles M."/>
            <person name="MacKenzie S."/>
            <person name="Amaro C."/>
        </authorList>
    </citation>
    <scope>NUCLEOTIDE SEQUENCE</scope>
</reference>